<dbReference type="PANTHER" id="PTHR39559:SF1">
    <property type="entry name" value="ISOCITRATE DEHYDROGENASE KINASE_PHOSPHATASE"/>
    <property type="match status" value="1"/>
</dbReference>
<keyword evidence="4 11" id="KW-0816">Tricarboxylic acid cycle</keyword>
<comment type="caution">
    <text evidence="14">The sequence shown here is derived from an EMBL/GenBank/DDBJ whole genome shotgun (WGS) entry which is preliminary data.</text>
</comment>
<evidence type="ECO:0000256" key="1">
    <source>
        <dbReference type="ARBA" id="ARBA00022435"/>
    </source>
</evidence>
<evidence type="ECO:0000259" key="13">
    <source>
        <dbReference type="Pfam" id="PF20423"/>
    </source>
</evidence>
<evidence type="ECO:0000256" key="10">
    <source>
        <dbReference type="ARBA" id="ARBA00022912"/>
    </source>
</evidence>
<keyword evidence="3 11" id="KW-0723">Serine/threonine-protein kinase</keyword>
<protein>
    <recommendedName>
        <fullName evidence="11">Isocitrate dehydrogenase kinase/phosphatase</fullName>
        <shortName evidence="11">IDH kinase/phosphatase</shortName>
        <shortName evidence="11">IDHK/P</shortName>
        <ecNumber evidence="11">2.7.11.5</ecNumber>
        <ecNumber evidence="11">3.1.3.-</ecNumber>
    </recommendedName>
</protein>
<dbReference type="InterPro" id="IPR046855">
    <property type="entry name" value="AceK_kinase"/>
</dbReference>
<comment type="catalytic activity">
    <reaction evidence="11">
        <text>L-seryl-[isocitrate dehydrogenase] + ATP = O-phospho-L-seryl-[isocitrate dehydrogenase] + ADP + H(+)</text>
        <dbReference type="Rhea" id="RHEA:43540"/>
        <dbReference type="Rhea" id="RHEA-COMP:10605"/>
        <dbReference type="Rhea" id="RHEA-COMP:10606"/>
        <dbReference type="ChEBI" id="CHEBI:15378"/>
        <dbReference type="ChEBI" id="CHEBI:29999"/>
        <dbReference type="ChEBI" id="CHEBI:30616"/>
        <dbReference type="ChEBI" id="CHEBI:83421"/>
        <dbReference type="ChEBI" id="CHEBI:456216"/>
        <dbReference type="EC" id="2.7.11.5"/>
    </reaction>
</comment>
<evidence type="ECO:0000313" key="15">
    <source>
        <dbReference type="Proteomes" id="UP000050378"/>
    </source>
</evidence>
<dbReference type="InterPro" id="IPR046854">
    <property type="entry name" value="AceK_regulatory"/>
</dbReference>
<dbReference type="EC" id="2.7.11.5" evidence="11"/>
<dbReference type="GO" id="GO:0004674">
    <property type="term" value="F:protein serine/threonine kinase activity"/>
    <property type="evidence" value="ECO:0007669"/>
    <property type="project" value="UniProtKB-KW"/>
</dbReference>
<dbReference type="Proteomes" id="UP000050378">
    <property type="component" value="Unassembled WGS sequence"/>
</dbReference>
<evidence type="ECO:0000256" key="6">
    <source>
        <dbReference type="ARBA" id="ARBA00022741"/>
    </source>
</evidence>
<dbReference type="STRING" id="570156.AOG27_10260"/>
<sequence>MPQQSSHLAVKSHSEQLNQVVATKLARAVYAGFEAMFAEFLNITLGAQSRFEQRQWHQVQGAMKSRLQVYEGQVKKVSQAVKIIAYSEVDDPALWLLAKQIYAEMVQNHENQPIAHTFFNSTFGAIWDSRKIRNVHLFVLKARYQLGPRPFDSLVSRISLQNGFESAISSLVKRHVFRSQYANFADDVAMLQRTLIAGAKQQCPQVYELLALNDGYIEYANSLFFRNKACYIIGRCIAKNGDNMPFAIALLNSEKGLHIDAVMMGADQLSLLFGFARTYFMVDTDQPARYVDYLSVLMPHKQRFELFNAIGFIKHAKTEFYRYKVDTTRNSPVDDKYTLAPGTPGMVMLVFTTPGSDYVYKVIKDKFSAPKTATKQQVMAKYDFVKQADRVGRLVDTHEFRYLAFDLSRFSDELIQIMQQQIGDSLVISGNALILRHVYVERKMTPLNLYINDCDERKLQQVMVDYGKAIKELAGANIFPGDMLMKNFGVTRWGRVVFYDYDEICPMTECQFRELPKTEDSLDELSSESYFDIAENDVFPSQFKVFFSANKRAFDHFNAAHQDIFTATMWQQLQTAINDGQLLDVYPYKQSWRFSSMRAQMKKSQSITV</sequence>
<keyword evidence="9 11" id="KW-0067">ATP-binding</keyword>
<proteinExistence type="inferred from homology"/>
<evidence type="ECO:0000259" key="12">
    <source>
        <dbReference type="Pfam" id="PF06315"/>
    </source>
</evidence>
<dbReference type="NCBIfam" id="NF002804">
    <property type="entry name" value="PRK02946.1"/>
    <property type="match status" value="1"/>
</dbReference>
<evidence type="ECO:0000256" key="11">
    <source>
        <dbReference type="HAMAP-Rule" id="MF_00747"/>
    </source>
</evidence>
<dbReference type="InterPro" id="IPR010452">
    <property type="entry name" value="Isocitrate_DH_AceK"/>
</dbReference>
<evidence type="ECO:0000256" key="2">
    <source>
        <dbReference type="ARBA" id="ARBA00022490"/>
    </source>
</evidence>
<dbReference type="GO" id="GO:0004721">
    <property type="term" value="F:phosphoprotein phosphatase activity"/>
    <property type="evidence" value="ECO:0007669"/>
    <property type="project" value="UniProtKB-KW"/>
</dbReference>
<organism evidence="14 15">
    <name type="scientific">Pseudoalteromonas lipolytica</name>
    <dbReference type="NCBI Taxonomy" id="570156"/>
    <lineage>
        <taxon>Bacteria</taxon>
        <taxon>Pseudomonadati</taxon>
        <taxon>Pseudomonadota</taxon>
        <taxon>Gammaproteobacteria</taxon>
        <taxon>Alteromonadales</taxon>
        <taxon>Pseudoalteromonadaceae</taxon>
        <taxon>Pseudoalteromonas</taxon>
    </lineage>
</organism>
<dbReference type="PANTHER" id="PTHR39559">
    <property type="match status" value="1"/>
</dbReference>
<evidence type="ECO:0000256" key="8">
    <source>
        <dbReference type="ARBA" id="ARBA00022801"/>
    </source>
</evidence>
<evidence type="ECO:0000256" key="7">
    <source>
        <dbReference type="ARBA" id="ARBA00022777"/>
    </source>
</evidence>
<dbReference type="AlphaFoldDB" id="A0A0P7DVL3"/>
<reference evidence="14 15" key="1">
    <citation type="submission" date="2015-09" db="EMBL/GenBank/DDBJ databases">
        <title>Draft Genome Sequence of Pseudoalteromonas lipolytica UCD-48B.</title>
        <authorList>
            <person name="Krusor M."/>
            <person name="Coil D.A."/>
            <person name="Lang J.M."/>
            <person name="Eisen J.A."/>
            <person name="Alexiev A."/>
        </authorList>
    </citation>
    <scope>NUCLEOTIDE SEQUENCE [LARGE SCALE GENOMIC DNA]</scope>
    <source>
        <strain evidence="14 15">UCD-48B</strain>
    </source>
</reference>
<keyword evidence="5 11" id="KW-0808">Transferase</keyword>
<dbReference type="GO" id="GO:0006099">
    <property type="term" value="P:tricarboxylic acid cycle"/>
    <property type="evidence" value="ECO:0007669"/>
    <property type="project" value="UniProtKB-UniRule"/>
</dbReference>
<dbReference type="GO" id="GO:0005524">
    <property type="term" value="F:ATP binding"/>
    <property type="evidence" value="ECO:0007669"/>
    <property type="project" value="UniProtKB-UniRule"/>
</dbReference>
<dbReference type="GO" id="GO:0008772">
    <property type="term" value="F:[isocitrate dehydrogenase (NADP+)] kinase activity"/>
    <property type="evidence" value="ECO:0007669"/>
    <property type="project" value="UniProtKB-UniRule"/>
</dbReference>
<feature type="binding site" evidence="11">
    <location>
        <position position="361"/>
    </location>
    <ligand>
        <name>ATP</name>
        <dbReference type="ChEBI" id="CHEBI:30616"/>
    </ligand>
</feature>
<gene>
    <name evidence="11" type="primary">aceK</name>
    <name evidence="14" type="ORF">AOG27_10260</name>
</gene>
<dbReference type="OrthoDB" id="5287793at2"/>
<dbReference type="GO" id="GO:0006006">
    <property type="term" value="P:glucose metabolic process"/>
    <property type="evidence" value="ECO:0007669"/>
    <property type="project" value="InterPro"/>
</dbReference>
<feature type="domain" description="Isocitrate dehydrogenase kinase/phosphatase (AceK) regulatory" evidence="13">
    <location>
        <begin position="26"/>
        <end position="331"/>
    </location>
</feature>
<feature type="active site" evidence="11">
    <location>
        <position position="396"/>
    </location>
</feature>
<comment type="similarity">
    <text evidence="11">Belongs to the AceK family.</text>
</comment>
<keyword evidence="6 11" id="KW-0547">Nucleotide-binding</keyword>
<keyword evidence="1 11" id="KW-0329">Glyoxylate bypass</keyword>
<dbReference type="EC" id="3.1.3.-" evidence="11"/>
<feature type="binding site" evidence="11">
    <location>
        <begin position="340"/>
        <end position="346"/>
    </location>
    <ligand>
        <name>ATP</name>
        <dbReference type="ChEBI" id="CHEBI:30616"/>
    </ligand>
</feature>
<dbReference type="GO" id="GO:0016208">
    <property type="term" value="F:AMP binding"/>
    <property type="evidence" value="ECO:0007669"/>
    <property type="project" value="TreeGrafter"/>
</dbReference>
<evidence type="ECO:0000256" key="9">
    <source>
        <dbReference type="ARBA" id="ARBA00022840"/>
    </source>
</evidence>
<accession>A0A0P7DVL3</accession>
<dbReference type="HAMAP" id="MF_00747">
    <property type="entry name" value="AceK"/>
    <property type="match status" value="1"/>
</dbReference>
<dbReference type="GO" id="GO:0006097">
    <property type="term" value="P:glyoxylate cycle"/>
    <property type="evidence" value="ECO:0007669"/>
    <property type="project" value="UniProtKB-UniRule"/>
</dbReference>
<dbReference type="EMBL" id="LJTC01000006">
    <property type="protein sequence ID" value="KPM83479.1"/>
    <property type="molecule type" value="Genomic_DNA"/>
</dbReference>
<feature type="domain" description="Isocitrate dehydrogenase kinase/phosphatase (AceK) kinase" evidence="12">
    <location>
        <begin position="335"/>
        <end position="590"/>
    </location>
</feature>
<dbReference type="PIRSF" id="PIRSF000719">
    <property type="entry name" value="AceK"/>
    <property type="match status" value="1"/>
</dbReference>
<dbReference type="Pfam" id="PF06315">
    <property type="entry name" value="AceK_kinase"/>
    <property type="match status" value="1"/>
</dbReference>
<keyword evidence="8 11" id="KW-0378">Hydrolase</keyword>
<comment type="function">
    <text evidence="11">Bifunctional enzyme which can phosphorylate or dephosphorylate isocitrate dehydrogenase (IDH) on a specific serine residue. This is a regulatory mechanism which enables bacteria to bypass the Krebs cycle via the glyoxylate shunt in response to the source of carbon. When bacteria are grown on glucose, IDH is fully active and unphosphorylated, but when grown on acetate or ethanol, the activity of IDH declines drastically concomitant with its phosphorylation.</text>
</comment>
<keyword evidence="7 11" id="KW-0418">Kinase</keyword>
<keyword evidence="2 11" id="KW-0963">Cytoplasm</keyword>
<evidence type="ECO:0000313" key="14">
    <source>
        <dbReference type="EMBL" id="KPM83479.1"/>
    </source>
</evidence>
<dbReference type="PATRIC" id="fig|570156.3.peg.3141"/>
<name>A0A0P7DVL3_9GAMM</name>
<dbReference type="Pfam" id="PF20423">
    <property type="entry name" value="AceK_regulatory"/>
    <property type="match status" value="1"/>
</dbReference>
<comment type="subcellular location">
    <subcellularLocation>
        <location evidence="11">Cytoplasm</location>
    </subcellularLocation>
</comment>
<evidence type="ECO:0000256" key="3">
    <source>
        <dbReference type="ARBA" id="ARBA00022527"/>
    </source>
</evidence>
<evidence type="ECO:0000256" key="4">
    <source>
        <dbReference type="ARBA" id="ARBA00022532"/>
    </source>
</evidence>
<dbReference type="GO" id="GO:0005737">
    <property type="term" value="C:cytoplasm"/>
    <property type="evidence" value="ECO:0007669"/>
    <property type="project" value="UniProtKB-SubCell"/>
</dbReference>
<evidence type="ECO:0000256" key="5">
    <source>
        <dbReference type="ARBA" id="ARBA00022679"/>
    </source>
</evidence>
<dbReference type="RefSeq" id="WP_054552934.1">
    <property type="nucleotide sequence ID" value="NZ_LJTC01000006.1"/>
</dbReference>
<keyword evidence="10 11" id="KW-0904">Protein phosphatase</keyword>